<reference evidence="1 2" key="1">
    <citation type="submission" date="2018-11" db="EMBL/GenBank/DDBJ databases">
        <authorList>
            <consortium name="Pathogen Informatics"/>
        </authorList>
    </citation>
    <scope>NUCLEOTIDE SEQUENCE [LARGE SCALE GENOMIC DNA]</scope>
</reference>
<evidence type="ECO:0000313" key="3">
    <source>
        <dbReference type="WBParaSite" id="HPBE_0000659001-mRNA-1"/>
    </source>
</evidence>
<dbReference type="EMBL" id="UZAH01025698">
    <property type="protein sequence ID" value="VDO68886.1"/>
    <property type="molecule type" value="Genomic_DNA"/>
</dbReference>
<dbReference type="AlphaFoldDB" id="A0A183FI94"/>
<dbReference type="WBParaSite" id="HPBE_0000659001-mRNA-1">
    <property type="protein sequence ID" value="HPBE_0000659001-mRNA-1"/>
    <property type="gene ID" value="HPBE_0000659001"/>
</dbReference>
<gene>
    <name evidence="1" type="ORF">HPBE_LOCUS6591</name>
</gene>
<accession>A0A183FI94</accession>
<organism evidence="2 3">
    <name type="scientific">Heligmosomoides polygyrus</name>
    <name type="common">Parasitic roundworm</name>
    <dbReference type="NCBI Taxonomy" id="6339"/>
    <lineage>
        <taxon>Eukaryota</taxon>
        <taxon>Metazoa</taxon>
        <taxon>Ecdysozoa</taxon>
        <taxon>Nematoda</taxon>
        <taxon>Chromadorea</taxon>
        <taxon>Rhabditida</taxon>
        <taxon>Rhabditina</taxon>
        <taxon>Rhabditomorpha</taxon>
        <taxon>Strongyloidea</taxon>
        <taxon>Heligmosomidae</taxon>
        <taxon>Heligmosomoides</taxon>
    </lineage>
</organism>
<proteinExistence type="predicted"/>
<reference evidence="3" key="2">
    <citation type="submission" date="2019-09" db="UniProtKB">
        <authorList>
            <consortium name="WormBaseParasite"/>
        </authorList>
    </citation>
    <scope>IDENTIFICATION</scope>
</reference>
<protein>
    <submittedName>
        <fullName evidence="1 3">Uncharacterized protein</fullName>
    </submittedName>
</protein>
<dbReference type="Proteomes" id="UP000050761">
    <property type="component" value="Unassembled WGS sequence"/>
</dbReference>
<evidence type="ECO:0000313" key="2">
    <source>
        <dbReference type="Proteomes" id="UP000050761"/>
    </source>
</evidence>
<dbReference type="OrthoDB" id="5874785at2759"/>
<name>A0A183FI94_HELPZ</name>
<evidence type="ECO:0000313" key="1">
    <source>
        <dbReference type="EMBL" id="VDO68886.1"/>
    </source>
</evidence>
<accession>A0A3P7X6K6</accession>
<sequence length="116" mass="13420">MSAFTYSDMQWVFVHHLLRNEAVLSSSGFGEYLQRSDTHVEELCKLRNNDADFGEAASEEQEQLIGDDGWCVVYKQCRQRAKFLRTQLTLVQEIACAIESFAKTKKKAVYTRLNNY</sequence>
<keyword evidence="2" id="KW-1185">Reference proteome</keyword>